<dbReference type="eggNOG" id="ENOG502S43T">
    <property type="taxonomic scope" value="Eukaryota"/>
</dbReference>
<dbReference type="RefSeq" id="XP_003644958.1">
    <property type="nucleotide sequence ID" value="XM_003644910.1"/>
</dbReference>
<dbReference type="GeneID" id="11470653"/>
<organism evidence="3 4">
    <name type="scientific">Eremothecium cymbalariae (strain CBS 270.75 / DBVPG 7215 / KCTC 17166 / NRRL Y-17582)</name>
    <name type="common">Yeast</name>
    <dbReference type="NCBI Taxonomy" id="931890"/>
    <lineage>
        <taxon>Eukaryota</taxon>
        <taxon>Fungi</taxon>
        <taxon>Dikarya</taxon>
        <taxon>Ascomycota</taxon>
        <taxon>Saccharomycotina</taxon>
        <taxon>Saccharomycetes</taxon>
        <taxon>Saccharomycetales</taxon>
        <taxon>Saccharomycetaceae</taxon>
        <taxon>Eremothecium</taxon>
    </lineage>
</organism>
<dbReference type="OMA" id="GVWATKE"/>
<accession>G8JP83</accession>
<dbReference type="HOGENOM" id="CLU_089696_4_1_1"/>
<dbReference type="GO" id="GO:0008897">
    <property type="term" value="F:holo-[acyl-carrier-protein] synthase activity"/>
    <property type="evidence" value="ECO:0007669"/>
    <property type="project" value="InterPro"/>
</dbReference>
<dbReference type="Pfam" id="PF01648">
    <property type="entry name" value="ACPS"/>
    <property type="match status" value="1"/>
</dbReference>
<evidence type="ECO:0000313" key="3">
    <source>
        <dbReference type="EMBL" id="AET38141.1"/>
    </source>
</evidence>
<gene>
    <name evidence="3" type="ordered locus">Ecym_2409</name>
</gene>
<dbReference type="EMBL" id="CP002498">
    <property type="protein sequence ID" value="AET38141.1"/>
    <property type="molecule type" value="Genomic_DNA"/>
</dbReference>
<evidence type="ECO:0000259" key="2">
    <source>
        <dbReference type="Pfam" id="PF01648"/>
    </source>
</evidence>
<dbReference type="GO" id="GO:0000287">
    <property type="term" value="F:magnesium ion binding"/>
    <property type="evidence" value="ECO:0007669"/>
    <property type="project" value="InterPro"/>
</dbReference>
<dbReference type="KEGG" id="erc:Ecym_2409"/>
<reference evidence="4" key="1">
    <citation type="journal article" date="2012" name="G3 (Bethesda)">
        <title>Pichia sorbitophila, an interspecies yeast hybrid reveals early steps of genome resolution following polyploidization.</title>
        <authorList>
            <person name="Leh Louis V."/>
            <person name="Despons L."/>
            <person name="Friedrich A."/>
            <person name="Martin T."/>
            <person name="Durrens P."/>
            <person name="Casaregola S."/>
            <person name="Neuveglise C."/>
            <person name="Fairhead C."/>
            <person name="Marck C."/>
            <person name="Cruz J.A."/>
            <person name="Straub M.L."/>
            <person name="Kugler V."/>
            <person name="Sacerdot C."/>
            <person name="Uzunov Z."/>
            <person name="Thierry A."/>
            <person name="Weiss S."/>
            <person name="Bleykasten C."/>
            <person name="De Montigny J."/>
            <person name="Jacques N."/>
            <person name="Jung P."/>
            <person name="Lemaire M."/>
            <person name="Mallet S."/>
            <person name="Morel G."/>
            <person name="Richard G.F."/>
            <person name="Sarkar A."/>
            <person name="Savel G."/>
            <person name="Schacherer J."/>
            <person name="Seret M.L."/>
            <person name="Talla E."/>
            <person name="Samson G."/>
            <person name="Jubin C."/>
            <person name="Poulain J."/>
            <person name="Vacherie B."/>
            <person name="Barbe V."/>
            <person name="Pelletier E."/>
            <person name="Sherman D.J."/>
            <person name="Westhof E."/>
            <person name="Weissenbach J."/>
            <person name="Baret P.V."/>
            <person name="Wincker P."/>
            <person name="Gaillardin C."/>
            <person name="Dujon B."/>
            <person name="Souciet J.L."/>
        </authorList>
    </citation>
    <scope>NUCLEOTIDE SEQUENCE [LARGE SCALE GENOMIC DNA]</scope>
    <source>
        <strain evidence="4">CBS 270.75 / DBVPG 7215 / KCTC 17166 / NRRL Y-17582</strain>
    </source>
</reference>
<evidence type="ECO:0000313" key="4">
    <source>
        <dbReference type="Proteomes" id="UP000006790"/>
    </source>
</evidence>
<dbReference type="SUPFAM" id="SSF56214">
    <property type="entry name" value="4'-phosphopantetheinyl transferase"/>
    <property type="match status" value="1"/>
</dbReference>
<dbReference type="InterPro" id="IPR008278">
    <property type="entry name" value="4-PPantetheinyl_Trfase_dom"/>
</dbReference>
<dbReference type="Proteomes" id="UP000006790">
    <property type="component" value="Chromosome 2"/>
</dbReference>
<dbReference type="InterPro" id="IPR037143">
    <property type="entry name" value="4-PPantetheinyl_Trfase_dom_sf"/>
</dbReference>
<feature type="domain" description="4'-phosphopantetheinyl transferase" evidence="2">
    <location>
        <begin position="7"/>
        <end position="109"/>
    </location>
</feature>
<evidence type="ECO:0000256" key="1">
    <source>
        <dbReference type="ARBA" id="ARBA00022679"/>
    </source>
</evidence>
<proteinExistence type="predicted"/>
<keyword evidence="4" id="KW-1185">Reference proteome</keyword>
<dbReference type="OrthoDB" id="15433at2759"/>
<dbReference type="STRING" id="931890.G8JP83"/>
<dbReference type="InParanoid" id="G8JP83"/>
<dbReference type="FunCoup" id="G8JP83">
    <property type="interactions" value="35"/>
</dbReference>
<dbReference type="Gene3D" id="3.90.470.20">
    <property type="entry name" value="4'-phosphopantetheinyl transferase domain"/>
    <property type="match status" value="1"/>
</dbReference>
<protein>
    <recommendedName>
        <fullName evidence="2">4'-phosphopantetheinyl transferase domain-containing protein</fullName>
    </recommendedName>
</protein>
<keyword evidence="1" id="KW-0808">Transferase</keyword>
<dbReference type="AlphaFoldDB" id="G8JP83"/>
<name>G8JP83_ERECY</name>
<sequence>MQNNLLGIGTDVVRVSRFLRLMEKYSSKQQQLSDQRAGRNGFERFTKKFMHPYEVKQFYGEVVEAATTASGRCSSVQQMRNARYLAGIWATKEAIYKALVSGLQRPNALPAASAIYKQFYKSNDAVTGCPVINVDVGGFRETAGLERFWNMHVKGSRFLLSVSHDGDYVVTFVCQVKDETCSEHRDNQEEESC</sequence>